<dbReference type="InterPro" id="IPR000182">
    <property type="entry name" value="GNAT_dom"/>
</dbReference>
<evidence type="ECO:0000256" key="2">
    <source>
        <dbReference type="ARBA" id="ARBA00023315"/>
    </source>
</evidence>
<keyword evidence="1" id="KW-0808">Transferase</keyword>
<evidence type="ECO:0000313" key="5">
    <source>
        <dbReference type="Proteomes" id="UP001500994"/>
    </source>
</evidence>
<keyword evidence="2" id="KW-0012">Acyltransferase</keyword>
<dbReference type="PANTHER" id="PTHR43877">
    <property type="entry name" value="AMINOALKYLPHOSPHONATE N-ACETYLTRANSFERASE-RELATED-RELATED"/>
    <property type="match status" value="1"/>
</dbReference>
<keyword evidence="5" id="KW-1185">Reference proteome</keyword>
<evidence type="ECO:0000313" key="4">
    <source>
        <dbReference type="EMBL" id="GAA2652436.1"/>
    </source>
</evidence>
<proteinExistence type="predicted"/>
<dbReference type="SUPFAM" id="SSF55729">
    <property type="entry name" value="Acyl-CoA N-acyltransferases (Nat)"/>
    <property type="match status" value="1"/>
</dbReference>
<dbReference type="PROSITE" id="PS51186">
    <property type="entry name" value="GNAT"/>
    <property type="match status" value="1"/>
</dbReference>
<reference evidence="4 5" key="1">
    <citation type="journal article" date="2019" name="Int. J. Syst. Evol. Microbiol.">
        <title>The Global Catalogue of Microorganisms (GCM) 10K type strain sequencing project: providing services to taxonomists for standard genome sequencing and annotation.</title>
        <authorList>
            <consortium name="The Broad Institute Genomics Platform"/>
            <consortium name="The Broad Institute Genome Sequencing Center for Infectious Disease"/>
            <person name="Wu L."/>
            <person name="Ma J."/>
        </authorList>
    </citation>
    <scope>NUCLEOTIDE SEQUENCE [LARGE SCALE GENOMIC DNA]</scope>
    <source>
        <strain evidence="4 5">JCM 16374</strain>
    </source>
</reference>
<dbReference type="EMBL" id="BAAARK010000004">
    <property type="protein sequence ID" value="GAA2652436.1"/>
    <property type="molecule type" value="Genomic_DNA"/>
</dbReference>
<gene>
    <name evidence="4" type="ORF">GCM10009864_16200</name>
</gene>
<evidence type="ECO:0000259" key="3">
    <source>
        <dbReference type="PROSITE" id="PS51186"/>
    </source>
</evidence>
<protein>
    <submittedName>
        <fullName evidence="4">GNAT family N-acetyltransferase</fullName>
    </submittedName>
</protein>
<name>A0ABN3RHL4_9ACTN</name>
<dbReference type="CDD" id="cd04301">
    <property type="entry name" value="NAT_SF"/>
    <property type="match status" value="1"/>
</dbReference>
<dbReference type="InterPro" id="IPR050832">
    <property type="entry name" value="Bact_Acetyltransf"/>
</dbReference>
<dbReference type="InterPro" id="IPR016181">
    <property type="entry name" value="Acyl_CoA_acyltransferase"/>
</dbReference>
<dbReference type="Pfam" id="PF00583">
    <property type="entry name" value="Acetyltransf_1"/>
    <property type="match status" value="1"/>
</dbReference>
<comment type="caution">
    <text evidence="4">The sequence shown here is derived from an EMBL/GenBank/DDBJ whole genome shotgun (WGS) entry which is preliminary data.</text>
</comment>
<dbReference type="Gene3D" id="3.40.630.30">
    <property type="match status" value="1"/>
</dbReference>
<organism evidence="4 5">
    <name type="scientific">Streptomyces lunalinharesii</name>
    <dbReference type="NCBI Taxonomy" id="333384"/>
    <lineage>
        <taxon>Bacteria</taxon>
        <taxon>Bacillati</taxon>
        <taxon>Actinomycetota</taxon>
        <taxon>Actinomycetes</taxon>
        <taxon>Kitasatosporales</taxon>
        <taxon>Streptomycetaceae</taxon>
        <taxon>Streptomyces</taxon>
    </lineage>
</organism>
<feature type="domain" description="N-acetyltransferase" evidence="3">
    <location>
        <begin position="30"/>
        <end position="172"/>
    </location>
</feature>
<dbReference type="Proteomes" id="UP001500994">
    <property type="component" value="Unassembled WGS sequence"/>
</dbReference>
<evidence type="ECO:0000256" key="1">
    <source>
        <dbReference type="ARBA" id="ARBA00022679"/>
    </source>
</evidence>
<accession>A0ABN3RHL4</accession>
<sequence length="174" mass="19541">MRAIAAAVRVSRMTTLSVRPLSTEDWALYRTVRLAALADAPEAFGSTWEAERALTEDGWRERLARRSRFVAQDGDRTCGLIGIVPVEAGRAELVSMWVHPDGRGRGVGDLLVRAALRWAKEHDCPRVELWVAQENDHAERLYARHGFQRTGRVQPVRAGEPRREFAMARTEPAG</sequence>